<name>A0A5B0Q0U8_PUCGR</name>
<gene>
    <name evidence="1" type="ORF">PGT21_036607</name>
</gene>
<proteinExistence type="predicted"/>
<comment type="caution">
    <text evidence="1">The sequence shown here is derived from an EMBL/GenBank/DDBJ whole genome shotgun (WGS) entry which is preliminary data.</text>
</comment>
<dbReference type="Proteomes" id="UP000324748">
    <property type="component" value="Unassembled WGS sequence"/>
</dbReference>
<dbReference type="EMBL" id="VSWC01000040">
    <property type="protein sequence ID" value="KAA1106614.1"/>
    <property type="molecule type" value="Genomic_DNA"/>
</dbReference>
<sequence>MPFTLAPDLTASKIVRIGNEPINKYKIGMTLLSNSQEALSGLLVPRTVLSTIIDRPQPGDGSNQDRTEGTLSSLVSSCQVLRSAASDESKYEIEYVATNKLEGPSLSFASFQRSRPTAKSGSWPLELNRQMRDFMLTPVAKEERSRRKTVHFLIDLCCRFRRRKAFLDSPAAGPTQALLRAGSGQAGA</sequence>
<evidence type="ECO:0000313" key="1">
    <source>
        <dbReference type="EMBL" id="KAA1106614.1"/>
    </source>
</evidence>
<keyword evidence="2" id="KW-1185">Reference proteome</keyword>
<organism evidence="1 2">
    <name type="scientific">Puccinia graminis f. sp. tritici</name>
    <dbReference type="NCBI Taxonomy" id="56615"/>
    <lineage>
        <taxon>Eukaryota</taxon>
        <taxon>Fungi</taxon>
        <taxon>Dikarya</taxon>
        <taxon>Basidiomycota</taxon>
        <taxon>Pucciniomycotina</taxon>
        <taxon>Pucciniomycetes</taxon>
        <taxon>Pucciniales</taxon>
        <taxon>Pucciniaceae</taxon>
        <taxon>Puccinia</taxon>
    </lineage>
</organism>
<accession>A0A5B0Q0U8</accession>
<evidence type="ECO:0000313" key="2">
    <source>
        <dbReference type="Proteomes" id="UP000324748"/>
    </source>
</evidence>
<reference evidence="1 2" key="1">
    <citation type="submission" date="2019-05" db="EMBL/GenBank/DDBJ databases">
        <title>Emergence of the Ug99 lineage of the wheat stem rust pathogen through somatic hybridization.</title>
        <authorList>
            <person name="Li F."/>
            <person name="Upadhyaya N.M."/>
            <person name="Sperschneider J."/>
            <person name="Matny O."/>
            <person name="Nguyen-Phuc H."/>
            <person name="Mago R."/>
            <person name="Raley C."/>
            <person name="Miller M.E."/>
            <person name="Silverstein K.A.T."/>
            <person name="Henningsen E."/>
            <person name="Hirsch C.D."/>
            <person name="Visser B."/>
            <person name="Pretorius Z.A."/>
            <person name="Steffenson B.J."/>
            <person name="Schwessinger B."/>
            <person name="Dodds P.N."/>
            <person name="Figueroa M."/>
        </authorList>
    </citation>
    <scope>NUCLEOTIDE SEQUENCE [LARGE SCALE GENOMIC DNA]</scope>
    <source>
        <strain evidence="1">21-0</strain>
    </source>
</reference>
<dbReference type="AlphaFoldDB" id="A0A5B0Q0U8"/>
<protein>
    <submittedName>
        <fullName evidence="1">Uncharacterized protein</fullName>
    </submittedName>
</protein>